<proteinExistence type="predicted"/>
<dbReference type="KEGG" id="meso:BSQ44_07815"/>
<keyword evidence="1" id="KW-0732">Signal</keyword>
<name>A0A1L3SPF1_9HYPH</name>
<dbReference type="OrthoDB" id="9874071at2"/>
<reference evidence="3" key="1">
    <citation type="submission" date="2016-11" db="EMBL/GenBank/DDBJ databases">
        <title>Mesorhizobium oceanicum sp. nov., isolated from deep seawater in South China Sea.</title>
        <authorList>
            <person name="Fu G.-Y."/>
        </authorList>
    </citation>
    <scope>NUCLEOTIDE SEQUENCE [LARGE SCALE GENOMIC DNA]</scope>
    <source>
        <strain evidence="3">B7</strain>
    </source>
</reference>
<dbReference type="AlphaFoldDB" id="A0A1L3SPF1"/>
<evidence type="ECO:0000313" key="3">
    <source>
        <dbReference type="Proteomes" id="UP000182840"/>
    </source>
</evidence>
<gene>
    <name evidence="2" type="ORF">BSQ44_07815</name>
</gene>
<evidence type="ECO:0000313" key="2">
    <source>
        <dbReference type="EMBL" id="APH71293.1"/>
    </source>
</evidence>
<feature type="chain" id="PRO_5012927789" evidence="1">
    <location>
        <begin position="26"/>
        <end position="256"/>
    </location>
</feature>
<sequence length="256" mass="27703">MKTRFVLSMTVLSLTMAFAPTGASAASNSFCRQLENRLHSVAAPSRPAADARLSRALHMARVDGCDGGYVVGRNSHCRAHANRIRQLRDMAGSAVAARDQRATRARIKAALRANECYAPRNSQPVERVARVVRVDPSANPVRDVAGNIPVPSPRPLSPAEAYRAEYVAYGKSLDAAAALRAYARLAEPRALTPGQRDIRVVGGKFLPEPNEDMEFRRIAMGRSNPANDVVASVLRWVESGFVTSAVAEEIEVAEAQ</sequence>
<dbReference type="Proteomes" id="UP000182840">
    <property type="component" value="Chromosome"/>
</dbReference>
<keyword evidence="3" id="KW-1185">Reference proteome</keyword>
<feature type="signal peptide" evidence="1">
    <location>
        <begin position="1"/>
        <end position="25"/>
    </location>
</feature>
<accession>A0A1L3SPF1</accession>
<evidence type="ECO:0000256" key="1">
    <source>
        <dbReference type="SAM" id="SignalP"/>
    </source>
</evidence>
<organism evidence="2 3">
    <name type="scientific">Aquibium oceanicum</name>
    <dbReference type="NCBI Taxonomy" id="1670800"/>
    <lineage>
        <taxon>Bacteria</taxon>
        <taxon>Pseudomonadati</taxon>
        <taxon>Pseudomonadota</taxon>
        <taxon>Alphaproteobacteria</taxon>
        <taxon>Hyphomicrobiales</taxon>
        <taxon>Phyllobacteriaceae</taxon>
        <taxon>Aquibium</taxon>
    </lineage>
</organism>
<protein>
    <submittedName>
        <fullName evidence="2">Uncharacterized protein</fullName>
    </submittedName>
</protein>
<dbReference type="RefSeq" id="WP_072602789.1">
    <property type="nucleotide sequence ID" value="NZ_CP018171.1"/>
</dbReference>
<dbReference type="EMBL" id="CP018171">
    <property type="protein sequence ID" value="APH71293.1"/>
    <property type="molecule type" value="Genomic_DNA"/>
</dbReference>